<dbReference type="SUPFAM" id="SSF52058">
    <property type="entry name" value="L domain-like"/>
    <property type="match status" value="1"/>
</dbReference>
<accession>A0AAW0IXS3</accession>
<dbReference type="AlphaFoldDB" id="A0AAW0IXS3"/>
<reference evidence="2 3" key="1">
    <citation type="journal article" date="2018" name="Sci. Data">
        <title>The draft genome sequence of cork oak.</title>
        <authorList>
            <person name="Ramos A.M."/>
            <person name="Usie A."/>
            <person name="Barbosa P."/>
            <person name="Barros P.M."/>
            <person name="Capote T."/>
            <person name="Chaves I."/>
            <person name="Simoes F."/>
            <person name="Abreu I."/>
            <person name="Carrasquinho I."/>
            <person name="Faro C."/>
            <person name="Guimaraes J.B."/>
            <person name="Mendonca D."/>
            <person name="Nobrega F."/>
            <person name="Rodrigues L."/>
            <person name="Saibo N.J.M."/>
            <person name="Varela M.C."/>
            <person name="Egas C."/>
            <person name="Matos J."/>
            <person name="Miguel C.M."/>
            <person name="Oliveira M.M."/>
            <person name="Ricardo C.P."/>
            <person name="Goncalves S."/>
        </authorList>
    </citation>
    <scope>NUCLEOTIDE SEQUENCE [LARGE SCALE GENOMIC DNA]</scope>
    <source>
        <strain evidence="3">cv. HL8</strain>
    </source>
</reference>
<dbReference type="PANTHER" id="PTHR47186:SF3">
    <property type="entry name" value="OS09G0267800 PROTEIN"/>
    <property type="match status" value="1"/>
</dbReference>
<evidence type="ECO:0000256" key="1">
    <source>
        <dbReference type="SAM" id="MobiDB-lite"/>
    </source>
</evidence>
<feature type="compositionally biased region" description="Polar residues" evidence="1">
    <location>
        <begin position="444"/>
        <end position="460"/>
    </location>
</feature>
<comment type="caution">
    <text evidence="2">The sequence shown here is derived from an EMBL/GenBank/DDBJ whole genome shotgun (WGS) entry which is preliminary data.</text>
</comment>
<dbReference type="Proteomes" id="UP000237347">
    <property type="component" value="Unassembled WGS sequence"/>
</dbReference>
<dbReference type="PANTHER" id="PTHR47186">
    <property type="entry name" value="LEUCINE-RICH REPEAT-CONTAINING PROTEIN 57"/>
    <property type="match status" value="1"/>
</dbReference>
<dbReference type="Gene3D" id="3.80.10.10">
    <property type="entry name" value="Ribonuclease Inhibitor"/>
    <property type="match status" value="1"/>
</dbReference>
<evidence type="ECO:0000313" key="2">
    <source>
        <dbReference type="EMBL" id="KAK7819152.1"/>
    </source>
</evidence>
<proteinExistence type="predicted"/>
<gene>
    <name evidence="2" type="primary">ADR2_0</name>
    <name evidence="2" type="ORF">CFP56_040644</name>
</gene>
<feature type="region of interest" description="Disordered" evidence="1">
    <location>
        <begin position="435"/>
        <end position="467"/>
    </location>
</feature>
<organism evidence="2 3">
    <name type="scientific">Quercus suber</name>
    <name type="common">Cork oak</name>
    <dbReference type="NCBI Taxonomy" id="58331"/>
    <lineage>
        <taxon>Eukaryota</taxon>
        <taxon>Viridiplantae</taxon>
        <taxon>Streptophyta</taxon>
        <taxon>Embryophyta</taxon>
        <taxon>Tracheophyta</taxon>
        <taxon>Spermatophyta</taxon>
        <taxon>Magnoliopsida</taxon>
        <taxon>eudicotyledons</taxon>
        <taxon>Gunneridae</taxon>
        <taxon>Pentapetalae</taxon>
        <taxon>rosids</taxon>
        <taxon>fabids</taxon>
        <taxon>Fagales</taxon>
        <taxon>Fagaceae</taxon>
        <taxon>Quercus</taxon>
    </lineage>
</organism>
<sequence length="467" mass="53722">MHKTRHIEFSSSLDLYLQLIQPIMSFLCSMLCSSTEFEFIQRGFQYENLTMISLRSCEFITKLPDLCCPNLEKLDLGDCKNLIEVHESIGFLEKLKVWNLEGCSQLQILPSMLMLKSLKHFNLCFCGRLEKFPDIHPEMNCLSTLDSMTWFGVRIEVPSALSWCPGIEDGLDSWMQPDYFPVLIYLWLSETGIVTIPESISRFTTLKFLHIASGNSETSTIYKNRECIELRSAGYTIIKQIIESVIKKQFMLNFNFLQFREILAILPNTVAEVATECWKFKWPRCNLTLPVTEIPKWLKINHHQSVGNSVSFLVGPKLSNLVVCIAFPSKDVPNYLGDRRWRMWFVHISINGKTQSLESSRGWAKSNYDHLWLMYWKVNISNPSEENRIEVENAYVVLRNPIYLLPHLWINVLSTMGKKIQAMLESDADCEEETIDQPMLDVPKNTTLDGFESDTNSGNKAPNPGDG</sequence>
<name>A0AAW0IXS3_QUESU</name>
<protein>
    <submittedName>
        <fullName evidence="2">Disease resistance protein adr2</fullName>
    </submittedName>
</protein>
<dbReference type="InterPro" id="IPR032675">
    <property type="entry name" value="LRR_dom_sf"/>
</dbReference>
<dbReference type="EMBL" id="PKMF04000795">
    <property type="protein sequence ID" value="KAK7819152.1"/>
    <property type="molecule type" value="Genomic_DNA"/>
</dbReference>
<evidence type="ECO:0000313" key="3">
    <source>
        <dbReference type="Proteomes" id="UP000237347"/>
    </source>
</evidence>
<keyword evidence="3" id="KW-1185">Reference proteome</keyword>